<organism evidence="2 3">
    <name type="scientific">Candidatus Wolfebacteria bacterium GW2011_GWC1_43_10</name>
    <dbReference type="NCBI Taxonomy" id="1619011"/>
    <lineage>
        <taxon>Bacteria</taxon>
        <taxon>Candidatus Wolfeibacteriota</taxon>
    </lineage>
</organism>
<accession>A0A0G1C8W4</accession>
<dbReference type="Gene3D" id="3.20.20.80">
    <property type="entry name" value="Glycosidases"/>
    <property type="match status" value="1"/>
</dbReference>
<dbReference type="PANTHER" id="PTHR12631:SF10">
    <property type="entry name" value="BETA-XYLOSIDASE-LIKE PROTEIN-RELATED"/>
    <property type="match status" value="1"/>
</dbReference>
<dbReference type="PANTHER" id="PTHR12631">
    <property type="entry name" value="ALPHA-L-IDURONIDASE"/>
    <property type="match status" value="1"/>
</dbReference>
<dbReference type="AlphaFoldDB" id="A0A0G1C8W4"/>
<evidence type="ECO:0008006" key="4">
    <source>
        <dbReference type="Google" id="ProtNLM"/>
    </source>
</evidence>
<sequence length="191" mass="22135">MRKAFCVLVAMLFASFAIAQERKVEYSQTYDVYQGSAPYDGEGFLTEPLVLSSVFPYGLVTHWASGRQLDWVIEVGASWVRTGVGWEFIEPELTEPPTYRWEVADKIVNDCRVRGLKILWGFPYTPKWASDNGQSNGVPRSPVAQEHWRKFVRATVERYHNDIDYFEPWNEPNNEKFWRGTAHPQARLRGD</sequence>
<feature type="signal peptide" evidence="1">
    <location>
        <begin position="1"/>
        <end position="19"/>
    </location>
</feature>
<gene>
    <name evidence="2" type="ORF">UV58_C0015G0003</name>
</gene>
<evidence type="ECO:0000256" key="1">
    <source>
        <dbReference type="SAM" id="SignalP"/>
    </source>
</evidence>
<protein>
    <recommendedName>
        <fullName evidence="4">Glycoside hydrolase family 5 domain-containing protein</fullName>
    </recommendedName>
</protein>
<evidence type="ECO:0000313" key="3">
    <source>
        <dbReference type="Proteomes" id="UP000034810"/>
    </source>
</evidence>
<evidence type="ECO:0000313" key="2">
    <source>
        <dbReference type="EMBL" id="KKS81869.1"/>
    </source>
</evidence>
<dbReference type="Proteomes" id="UP000034810">
    <property type="component" value="Unassembled WGS sequence"/>
</dbReference>
<comment type="caution">
    <text evidence="2">The sequence shown here is derived from an EMBL/GenBank/DDBJ whole genome shotgun (WGS) entry which is preliminary data.</text>
</comment>
<proteinExistence type="predicted"/>
<dbReference type="SUPFAM" id="SSF51445">
    <property type="entry name" value="(Trans)glycosidases"/>
    <property type="match status" value="1"/>
</dbReference>
<dbReference type="EMBL" id="LCFA01000015">
    <property type="protein sequence ID" value="KKS81869.1"/>
    <property type="molecule type" value="Genomic_DNA"/>
</dbReference>
<dbReference type="InterPro" id="IPR051923">
    <property type="entry name" value="Glycosyl_Hydrolase_39"/>
</dbReference>
<feature type="chain" id="PRO_5002536283" description="Glycoside hydrolase family 5 domain-containing protein" evidence="1">
    <location>
        <begin position="20"/>
        <end position="191"/>
    </location>
</feature>
<dbReference type="GO" id="GO:0004553">
    <property type="term" value="F:hydrolase activity, hydrolyzing O-glycosyl compounds"/>
    <property type="evidence" value="ECO:0007669"/>
    <property type="project" value="TreeGrafter"/>
</dbReference>
<dbReference type="InterPro" id="IPR017853">
    <property type="entry name" value="GH"/>
</dbReference>
<keyword evidence="1" id="KW-0732">Signal</keyword>
<name>A0A0G1C8W4_9BACT</name>
<reference evidence="2 3" key="1">
    <citation type="journal article" date="2015" name="Nature">
        <title>rRNA introns, odd ribosomes, and small enigmatic genomes across a large radiation of phyla.</title>
        <authorList>
            <person name="Brown C.T."/>
            <person name="Hug L.A."/>
            <person name="Thomas B.C."/>
            <person name="Sharon I."/>
            <person name="Castelle C.J."/>
            <person name="Singh A."/>
            <person name="Wilkins M.J."/>
            <person name="Williams K.H."/>
            <person name="Banfield J.F."/>
        </authorList>
    </citation>
    <scope>NUCLEOTIDE SEQUENCE [LARGE SCALE GENOMIC DNA]</scope>
</reference>